<accession>A0A0G9K4E2</accession>
<sequence>MINSNYEIAIAKAYNQQSSNQEVDKFLNTLVDVNNENKSSKTADLSYENIKGITLEEIEKLFENEDEKNMAKNLRLATLFSKDENLSKALFNVILGQPFTVGFEYLTDRYSDKNSYFKSKYGNSSLFNLLHQSITNKVNQNTSNTDVISQDMLDNILLEINSFDFMSSFSKTSKDGYNKYKNKDDRYSFLYEDYSLKYEELLTKYKELDNYNTNLIKQF</sequence>
<dbReference type="Proteomes" id="UP000035514">
    <property type="component" value="Unassembled WGS sequence"/>
</dbReference>
<proteinExistence type="predicted"/>
<dbReference type="EMBL" id="JAIQ01000082">
    <property type="protein sequence ID" value="KLE00680.1"/>
    <property type="molecule type" value="Genomic_DNA"/>
</dbReference>
<comment type="caution">
    <text evidence="1">The sequence shown here is derived from an EMBL/GenBank/DDBJ whole genome shotgun (WGS) entry which is preliminary data.</text>
</comment>
<protein>
    <submittedName>
        <fullName evidence="1">Uncharacterized protein</fullName>
    </submittedName>
</protein>
<name>A0A0G9K4E2_9BACT</name>
<reference evidence="1 2" key="1">
    <citation type="submission" date="2014-01" db="EMBL/GenBank/DDBJ databases">
        <title>Development of a Comparative Genomic Fingerprinting Assay for High Resolution Genotyping of Arcobacter butzleri.</title>
        <authorList>
            <person name="Webb A.L."/>
            <person name="Inglis G.D."/>
            <person name="Kruczkiewicz P."/>
            <person name="Selinger L.B."/>
            <person name="Taboada E.N."/>
        </authorList>
    </citation>
    <scope>NUCLEOTIDE SEQUENCE [LARGE SCALE GENOMIC DNA]</scope>
    <source>
        <strain evidence="1 2">L348</strain>
    </source>
</reference>
<dbReference type="AlphaFoldDB" id="A0A0G9K4E2"/>
<evidence type="ECO:0000313" key="1">
    <source>
        <dbReference type="EMBL" id="KLE00680.1"/>
    </source>
</evidence>
<organism evidence="1 2">
    <name type="scientific">Aliarcobacter butzleri L348</name>
    <dbReference type="NCBI Taxonomy" id="1447256"/>
    <lineage>
        <taxon>Bacteria</taxon>
        <taxon>Pseudomonadati</taxon>
        <taxon>Campylobacterota</taxon>
        <taxon>Epsilonproteobacteria</taxon>
        <taxon>Campylobacterales</taxon>
        <taxon>Arcobacteraceae</taxon>
        <taxon>Aliarcobacter</taxon>
    </lineage>
</organism>
<dbReference type="RefSeq" id="WP_046994653.1">
    <property type="nucleotide sequence ID" value="NZ_JAIQ01000082.1"/>
</dbReference>
<evidence type="ECO:0000313" key="2">
    <source>
        <dbReference type="Proteomes" id="UP000035514"/>
    </source>
</evidence>
<gene>
    <name evidence="1" type="ORF">AA20_05205</name>
</gene>
<dbReference type="PATRIC" id="fig|1447256.3.peg.1012"/>